<dbReference type="AlphaFoldDB" id="A0A0W0Y522"/>
<keyword evidence="1" id="KW-0175">Coiled coil</keyword>
<feature type="transmembrane region" description="Helical" evidence="3">
    <location>
        <begin position="92"/>
        <end position="113"/>
    </location>
</feature>
<keyword evidence="3" id="KW-0812">Transmembrane</keyword>
<feature type="region of interest" description="Disordered" evidence="2">
    <location>
        <begin position="351"/>
        <end position="372"/>
    </location>
</feature>
<dbReference type="STRING" id="45073.Lqui_0668"/>
<name>A0A0W0Y522_9GAMM</name>
<dbReference type="OrthoDB" id="5651605at2"/>
<sequence>MKEKETEIETSTNPWQQKLNKLQRIREPLGITPVPPRKKALVLEALKRIPLFSGFLHSVDGAGNAFSKLAMVSGNISAPVQSASRGFQIGNAVLSGIDFIRIPLIYLAAYMLGEKPPISLSKNARLLYSAALLGLAITALAIPPIAPIIAMTAAVMALGLSFVTLGKHLHSIYAAKKEIASINTAIELEEQNLKNIQEQAELFERKLTAAIDSGDEEAAKQLSRHIDKLDQDYEAVKKSLQGLHDRRFSREEKLKRLGGMGIVDKVVGIGLSSLVIAGMVLSLFFPPAGLGIVAGSALAGGLYVLGRVGIPLLKLGWQKITGKNNAAEDKAETPDDDDIENEKQELLQESKRDQLESASQLTQTPDLPDNESSLILSSTLQTELSLEAPNSPAVLKRKLEHLHWVGEIEQELDNAIEHSNQRDILKIFNQIAVHLNESPEKMNKDQVSDLLEDFDCMDSALNLLKQAKQSIIENKLDITPHEIKDFMGFAPLKTALEERNFDFQPLSEALERQNSGGSEGDQDTEQEGMKEEAKNGYH</sequence>
<feature type="region of interest" description="Disordered" evidence="2">
    <location>
        <begin position="503"/>
        <end position="538"/>
    </location>
</feature>
<dbReference type="RefSeq" id="WP_058506773.1">
    <property type="nucleotide sequence ID" value="NZ_CAAAIK010000011.1"/>
</dbReference>
<comment type="caution">
    <text evidence="4">The sequence shown here is derived from an EMBL/GenBank/DDBJ whole genome shotgun (WGS) entry which is preliminary data.</text>
</comment>
<feature type="transmembrane region" description="Helical" evidence="3">
    <location>
        <begin position="291"/>
        <end position="313"/>
    </location>
</feature>
<keyword evidence="5" id="KW-1185">Reference proteome</keyword>
<evidence type="ECO:0000313" key="5">
    <source>
        <dbReference type="Proteomes" id="UP000054618"/>
    </source>
</evidence>
<feature type="coiled-coil region" evidence="1">
    <location>
        <begin position="179"/>
        <end position="246"/>
    </location>
</feature>
<evidence type="ECO:0000256" key="2">
    <source>
        <dbReference type="SAM" id="MobiDB-lite"/>
    </source>
</evidence>
<dbReference type="EMBL" id="LNYS01000006">
    <property type="protein sequence ID" value="KTD51824.1"/>
    <property type="molecule type" value="Genomic_DNA"/>
</dbReference>
<reference evidence="4 5" key="1">
    <citation type="submission" date="2015-11" db="EMBL/GenBank/DDBJ databases">
        <title>Genomic analysis of 38 Legionella species identifies large and diverse effector repertoires.</title>
        <authorList>
            <person name="Burstein D."/>
            <person name="Amaro F."/>
            <person name="Zusman T."/>
            <person name="Lifshitz Z."/>
            <person name="Cohen O."/>
            <person name="Gilbert J.A."/>
            <person name="Pupko T."/>
            <person name="Shuman H.A."/>
            <person name="Segal G."/>
        </authorList>
    </citation>
    <scope>NUCLEOTIDE SEQUENCE [LARGE SCALE GENOMIC DNA]</scope>
    <source>
        <strain evidence="4 5">CDC#1442-AUS-E</strain>
    </source>
</reference>
<organism evidence="4 5">
    <name type="scientific">Legionella quinlivanii</name>
    <dbReference type="NCBI Taxonomy" id="45073"/>
    <lineage>
        <taxon>Bacteria</taxon>
        <taxon>Pseudomonadati</taxon>
        <taxon>Pseudomonadota</taxon>
        <taxon>Gammaproteobacteria</taxon>
        <taxon>Legionellales</taxon>
        <taxon>Legionellaceae</taxon>
        <taxon>Legionella</taxon>
    </lineage>
</organism>
<proteinExistence type="predicted"/>
<gene>
    <name evidence="4" type="ORF">Lqui_0668</name>
</gene>
<evidence type="ECO:0000256" key="3">
    <source>
        <dbReference type="SAM" id="Phobius"/>
    </source>
</evidence>
<dbReference type="PATRIC" id="fig|45073.5.peg.705"/>
<evidence type="ECO:0000313" key="4">
    <source>
        <dbReference type="EMBL" id="KTD51824.1"/>
    </source>
</evidence>
<dbReference type="Proteomes" id="UP000054618">
    <property type="component" value="Unassembled WGS sequence"/>
</dbReference>
<protein>
    <submittedName>
        <fullName evidence="4">Coiled-coil protein</fullName>
    </submittedName>
</protein>
<feature type="transmembrane region" description="Helical" evidence="3">
    <location>
        <begin position="125"/>
        <end position="142"/>
    </location>
</feature>
<accession>A0A0W0Y522</accession>
<feature type="compositionally biased region" description="Polar residues" evidence="2">
    <location>
        <begin position="356"/>
        <end position="365"/>
    </location>
</feature>
<keyword evidence="3" id="KW-0472">Membrane</keyword>
<keyword evidence="3" id="KW-1133">Transmembrane helix</keyword>
<evidence type="ECO:0000256" key="1">
    <source>
        <dbReference type="SAM" id="Coils"/>
    </source>
</evidence>
<feature type="transmembrane region" description="Helical" evidence="3">
    <location>
        <begin position="262"/>
        <end position="285"/>
    </location>
</feature>
<feature type="compositionally biased region" description="Basic and acidic residues" evidence="2">
    <location>
        <begin position="527"/>
        <end position="538"/>
    </location>
</feature>